<evidence type="ECO:0000256" key="1">
    <source>
        <dbReference type="SAM" id="SignalP"/>
    </source>
</evidence>
<proteinExistence type="predicted"/>
<protein>
    <recommendedName>
        <fullName evidence="4">Secreted protein</fullName>
    </recommendedName>
</protein>
<keyword evidence="1" id="KW-0732">Signal</keyword>
<organism evidence="2 3">
    <name type="scientific">Triticum urartu</name>
    <name type="common">Red wild einkorn</name>
    <name type="synonym">Crithodium urartu</name>
    <dbReference type="NCBI Taxonomy" id="4572"/>
    <lineage>
        <taxon>Eukaryota</taxon>
        <taxon>Viridiplantae</taxon>
        <taxon>Streptophyta</taxon>
        <taxon>Embryophyta</taxon>
        <taxon>Tracheophyta</taxon>
        <taxon>Spermatophyta</taxon>
        <taxon>Magnoliopsida</taxon>
        <taxon>Liliopsida</taxon>
        <taxon>Poales</taxon>
        <taxon>Poaceae</taxon>
        <taxon>BOP clade</taxon>
        <taxon>Pooideae</taxon>
        <taxon>Triticodae</taxon>
        <taxon>Triticeae</taxon>
        <taxon>Triticinae</taxon>
        <taxon>Triticum</taxon>
    </lineage>
</organism>
<evidence type="ECO:0000313" key="2">
    <source>
        <dbReference type="EnsemblPlants" id="TuG1812G0600002399.01.T01.cds336906"/>
    </source>
</evidence>
<keyword evidence="3" id="KW-1185">Reference proteome</keyword>
<sequence>MFFFLLHVIWFNCVAQWWWRSLCRLLPVLVPWHSPPPLQTIHHRLTSPFNNGEGVHAAGGRGVALGSSIVRAPS</sequence>
<reference evidence="2" key="2">
    <citation type="submission" date="2018-03" db="EMBL/GenBank/DDBJ databases">
        <title>The Triticum urartu genome reveals the dynamic nature of wheat genome evolution.</title>
        <authorList>
            <person name="Ling H."/>
            <person name="Ma B."/>
            <person name="Shi X."/>
            <person name="Liu H."/>
            <person name="Dong L."/>
            <person name="Sun H."/>
            <person name="Cao Y."/>
            <person name="Gao Q."/>
            <person name="Zheng S."/>
            <person name="Li Y."/>
            <person name="Yu Y."/>
            <person name="Du H."/>
            <person name="Qi M."/>
            <person name="Li Y."/>
            <person name="Yu H."/>
            <person name="Cui Y."/>
            <person name="Wang N."/>
            <person name="Chen C."/>
            <person name="Wu H."/>
            <person name="Zhao Y."/>
            <person name="Zhang J."/>
            <person name="Li Y."/>
            <person name="Zhou W."/>
            <person name="Zhang B."/>
            <person name="Hu W."/>
            <person name="Eijk M."/>
            <person name="Tang J."/>
            <person name="Witsenboer H."/>
            <person name="Zhao S."/>
            <person name="Li Z."/>
            <person name="Zhang A."/>
            <person name="Wang D."/>
            <person name="Liang C."/>
        </authorList>
    </citation>
    <scope>NUCLEOTIDE SEQUENCE [LARGE SCALE GENOMIC DNA]</scope>
    <source>
        <strain evidence="2">cv. G1812</strain>
    </source>
</reference>
<dbReference type="Proteomes" id="UP000015106">
    <property type="component" value="Chromosome 6"/>
</dbReference>
<dbReference type="EnsemblPlants" id="TuG1812G0600002399.01.T01">
    <property type="protein sequence ID" value="TuG1812G0600002399.01.T01.cds336906"/>
    <property type="gene ID" value="TuG1812G0600002399.01"/>
</dbReference>
<evidence type="ECO:0000313" key="3">
    <source>
        <dbReference type="Proteomes" id="UP000015106"/>
    </source>
</evidence>
<feature type="signal peptide" evidence="1">
    <location>
        <begin position="1"/>
        <end position="15"/>
    </location>
</feature>
<reference evidence="3" key="1">
    <citation type="journal article" date="2013" name="Nature">
        <title>Draft genome of the wheat A-genome progenitor Triticum urartu.</title>
        <authorList>
            <person name="Ling H.Q."/>
            <person name="Zhao S."/>
            <person name="Liu D."/>
            <person name="Wang J."/>
            <person name="Sun H."/>
            <person name="Zhang C."/>
            <person name="Fan H."/>
            <person name="Li D."/>
            <person name="Dong L."/>
            <person name="Tao Y."/>
            <person name="Gao C."/>
            <person name="Wu H."/>
            <person name="Li Y."/>
            <person name="Cui Y."/>
            <person name="Guo X."/>
            <person name="Zheng S."/>
            <person name="Wang B."/>
            <person name="Yu K."/>
            <person name="Liang Q."/>
            <person name="Yang W."/>
            <person name="Lou X."/>
            <person name="Chen J."/>
            <person name="Feng M."/>
            <person name="Jian J."/>
            <person name="Zhang X."/>
            <person name="Luo G."/>
            <person name="Jiang Y."/>
            <person name="Liu J."/>
            <person name="Wang Z."/>
            <person name="Sha Y."/>
            <person name="Zhang B."/>
            <person name="Wu H."/>
            <person name="Tang D."/>
            <person name="Shen Q."/>
            <person name="Xue P."/>
            <person name="Zou S."/>
            <person name="Wang X."/>
            <person name="Liu X."/>
            <person name="Wang F."/>
            <person name="Yang Y."/>
            <person name="An X."/>
            <person name="Dong Z."/>
            <person name="Zhang K."/>
            <person name="Zhang X."/>
            <person name="Luo M.C."/>
            <person name="Dvorak J."/>
            <person name="Tong Y."/>
            <person name="Wang J."/>
            <person name="Yang H."/>
            <person name="Li Z."/>
            <person name="Wang D."/>
            <person name="Zhang A."/>
            <person name="Wang J."/>
        </authorList>
    </citation>
    <scope>NUCLEOTIDE SEQUENCE</scope>
    <source>
        <strain evidence="3">cv. G1812</strain>
    </source>
</reference>
<dbReference type="AlphaFoldDB" id="A0A8R7QR72"/>
<reference evidence="2" key="3">
    <citation type="submission" date="2022-06" db="UniProtKB">
        <authorList>
            <consortium name="EnsemblPlants"/>
        </authorList>
    </citation>
    <scope>IDENTIFICATION</scope>
</reference>
<name>A0A8R7QR72_TRIUA</name>
<evidence type="ECO:0008006" key="4">
    <source>
        <dbReference type="Google" id="ProtNLM"/>
    </source>
</evidence>
<feature type="chain" id="PRO_5035829253" description="Secreted protein" evidence="1">
    <location>
        <begin position="16"/>
        <end position="74"/>
    </location>
</feature>
<dbReference type="Gramene" id="TuG1812G0600002399.01.T01">
    <property type="protein sequence ID" value="TuG1812G0600002399.01.T01.cds336906"/>
    <property type="gene ID" value="TuG1812G0600002399.01"/>
</dbReference>
<accession>A0A8R7QR72</accession>